<dbReference type="InterPro" id="IPR022742">
    <property type="entry name" value="Hydrolase_4"/>
</dbReference>
<dbReference type="Gene3D" id="3.40.50.1820">
    <property type="entry name" value="alpha/beta hydrolase"/>
    <property type="match status" value="1"/>
</dbReference>
<dbReference type="STRING" id="52442.SAMN05421880_11539"/>
<protein>
    <submittedName>
        <fullName evidence="2">Esterase/lipase/thioesterase family active site</fullName>
    </submittedName>
    <submittedName>
        <fullName evidence="3">Exosortase A system-associated hydrolase 1</fullName>
    </submittedName>
</protein>
<name>A0A1I4QJN6_9PROT</name>
<evidence type="ECO:0000313" key="4">
    <source>
        <dbReference type="Proteomes" id="UP000199561"/>
    </source>
</evidence>
<organism evidence="3 4">
    <name type="scientific">Nitrosomonas nitrosa</name>
    <dbReference type="NCBI Taxonomy" id="52442"/>
    <lineage>
        <taxon>Bacteria</taxon>
        <taxon>Pseudomonadati</taxon>
        <taxon>Pseudomonadota</taxon>
        <taxon>Betaproteobacteria</taxon>
        <taxon>Nitrosomonadales</taxon>
        <taxon>Nitrosomonadaceae</taxon>
        <taxon>Nitrosomonas</taxon>
    </lineage>
</organism>
<evidence type="ECO:0000313" key="2">
    <source>
        <dbReference type="EMBL" id="CAE6511890.1"/>
    </source>
</evidence>
<dbReference type="InterPro" id="IPR029058">
    <property type="entry name" value="AB_hydrolase_fold"/>
</dbReference>
<dbReference type="SUPFAM" id="SSF53474">
    <property type="entry name" value="alpha/beta-Hydrolases"/>
    <property type="match status" value="1"/>
</dbReference>
<dbReference type="Proteomes" id="UP000199561">
    <property type="component" value="Unassembled WGS sequence"/>
</dbReference>
<evidence type="ECO:0000259" key="1">
    <source>
        <dbReference type="Pfam" id="PF12146"/>
    </source>
</evidence>
<feature type="domain" description="Serine aminopeptidase S33" evidence="1">
    <location>
        <begin position="47"/>
        <end position="145"/>
    </location>
</feature>
<dbReference type="Proteomes" id="UP000601736">
    <property type="component" value="Unassembled WGS sequence"/>
</dbReference>
<dbReference type="NCBIfam" id="TIGR03100">
    <property type="entry name" value="hydr1_PEP"/>
    <property type="match status" value="1"/>
</dbReference>
<proteinExistence type="predicted"/>
<keyword evidence="3" id="KW-0378">Hydrolase</keyword>
<dbReference type="AlphaFoldDB" id="A0A1I4QJN6"/>
<dbReference type="EMBL" id="FOUF01000015">
    <property type="protein sequence ID" value="SFM39880.1"/>
    <property type="molecule type" value="Genomic_DNA"/>
</dbReference>
<dbReference type="InterPro" id="IPR017531">
    <property type="entry name" value="Hydrolase-1_PEP"/>
</dbReference>
<reference evidence="3 4" key="1">
    <citation type="submission" date="2016-10" db="EMBL/GenBank/DDBJ databases">
        <authorList>
            <person name="de Groot N.N."/>
        </authorList>
    </citation>
    <scope>NUCLEOTIDE SEQUENCE [LARGE SCALE GENOMIC DNA]</scope>
    <source>
        <strain evidence="3 4">Nm146</strain>
    </source>
</reference>
<dbReference type="EMBL" id="CAJNAP010000034">
    <property type="protein sequence ID" value="CAE6511890.1"/>
    <property type="molecule type" value="Genomic_DNA"/>
</dbReference>
<evidence type="ECO:0000313" key="3">
    <source>
        <dbReference type="EMBL" id="SFM39880.1"/>
    </source>
</evidence>
<accession>A0A1I4QJN6</accession>
<dbReference type="Pfam" id="PF12146">
    <property type="entry name" value="Hydrolase_4"/>
    <property type="match status" value="1"/>
</dbReference>
<reference evidence="2" key="2">
    <citation type="submission" date="2021-02" db="EMBL/GenBank/DDBJ databases">
        <authorList>
            <person name="Han P."/>
        </authorList>
    </citation>
    <scope>NUCLEOTIDE SEQUENCE</scope>
    <source>
        <strain evidence="2">Nitrosomonas nitrosa 18-3D</strain>
    </source>
</reference>
<gene>
    <name evidence="2" type="ORF">NMYAN_40026</name>
    <name evidence="3" type="ORF">SAMN05421880_11539</name>
</gene>
<sequence>MIYHEQAIRFECADDSLFGILSIPDQPISRGVLIVVGGPQYRVGSHRQFTLLARHLATAGIPAMRYDYRGMGDSEGEIRTFENIHDDLHSAIDQFFLALPHLKELAIWGLCDAASAALFYAYQDPRIVGLILLNPWVRTEQSAIKTYIKHYYATRLFQPDFWKKVGSGRYNPKVTLRFLLQSLFTLTRKGRNEIPSNDSLHSDANHAPLPERMLAGLNRFTGKVFIITSGDDLTAKEFLDLINQSRDWDKALKIKKAECIHLQDANHTFSSSKWRNQVATLTENWVKSW</sequence>
<dbReference type="RefSeq" id="WP_090669053.1">
    <property type="nucleotide sequence ID" value="NZ_CAJNAP010000034.1"/>
</dbReference>
<keyword evidence="4" id="KW-1185">Reference proteome</keyword>
<dbReference type="GO" id="GO:0016787">
    <property type="term" value="F:hydrolase activity"/>
    <property type="evidence" value="ECO:0007669"/>
    <property type="project" value="UniProtKB-KW"/>
</dbReference>